<feature type="transmembrane region" description="Helical" evidence="1">
    <location>
        <begin position="46"/>
        <end position="65"/>
    </location>
</feature>
<evidence type="ECO:0000256" key="1">
    <source>
        <dbReference type="SAM" id="Phobius"/>
    </source>
</evidence>
<dbReference type="OrthoDB" id="197906at2"/>
<evidence type="ECO:0000313" key="2">
    <source>
        <dbReference type="EMBL" id="AOS44086.1"/>
    </source>
</evidence>
<name>A0A1D8ATB5_9BACT</name>
<protein>
    <submittedName>
        <fullName evidence="2">Uncharacterized protein</fullName>
    </submittedName>
</protein>
<dbReference type="STRING" id="1838286.Verru16b_01147"/>
<keyword evidence="1" id="KW-0812">Transmembrane</keyword>
<dbReference type="Proteomes" id="UP000095228">
    <property type="component" value="Chromosome"/>
</dbReference>
<keyword evidence="1" id="KW-0472">Membrane</keyword>
<gene>
    <name evidence="2" type="ORF">Verru16b_01147</name>
</gene>
<keyword evidence="3" id="KW-1185">Reference proteome</keyword>
<dbReference type="RefSeq" id="WP_069961378.1">
    <property type="nucleotide sequence ID" value="NZ_CP016094.1"/>
</dbReference>
<dbReference type="KEGG" id="obg:Verru16b_01147"/>
<keyword evidence="1" id="KW-1133">Transmembrane helix</keyword>
<dbReference type="EMBL" id="CP016094">
    <property type="protein sequence ID" value="AOS44086.1"/>
    <property type="molecule type" value="Genomic_DNA"/>
</dbReference>
<sequence>MLLFAVTALEKLQTLKPDVWLKIGAGIGAFILAILLYRRVMKMNKVIAGVVIFVVFTVVFFSWVYNRNEPKFLTPVVERIAPFFPSAGSYSSKQKN</sequence>
<reference evidence="2 3" key="1">
    <citation type="submission" date="2016-06" db="EMBL/GenBank/DDBJ databases">
        <title>Three novel species with peptidoglycan cell walls form the new genus Lacunisphaera gen. nov. in the family Opitutaceae of the verrucomicrobial subdivision 4.</title>
        <authorList>
            <person name="Rast P."/>
            <person name="Gloeckner I."/>
            <person name="Jogler M."/>
            <person name="Boedeker C."/>
            <person name="Jeske O."/>
            <person name="Wiegand S."/>
            <person name="Reinhardt R."/>
            <person name="Schumann P."/>
            <person name="Rohde M."/>
            <person name="Spring S."/>
            <person name="Gloeckner F.O."/>
            <person name="Jogler C."/>
        </authorList>
    </citation>
    <scope>NUCLEOTIDE SEQUENCE [LARGE SCALE GENOMIC DNA]</scope>
    <source>
        <strain evidence="2 3">IG16b</strain>
    </source>
</reference>
<dbReference type="AlphaFoldDB" id="A0A1D8ATB5"/>
<organism evidence="2 3">
    <name type="scientific">Lacunisphaera limnophila</name>
    <dbReference type="NCBI Taxonomy" id="1838286"/>
    <lineage>
        <taxon>Bacteria</taxon>
        <taxon>Pseudomonadati</taxon>
        <taxon>Verrucomicrobiota</taxon>
        <taxon>Opitutia</taxon>
        <taxon>Opitutales</taxon>
        <taxon>Opitutaceae</taxon>
        <taxon>Lacunisphaera</taxon>
    </lineage>
</organism>
<accession>A0A1D8ATB5</accession>
<evidence type="ECO:0000313" key="3">
    <source>
        <dbReference type="Proteomes" id="UP000095228"/>
    </source>
</evidence>
<feature type="transmembrane region" description="Helical" evidence="1">
    <location>
        <begin position="20"/>
        <end position="37"/>
    </location>
</feature>
<proteinExistence type="predicted"/>